<dbReference type="EMBL" id="JAWQEV010000002">
    <property type="protein sequence ID" value="MDW4573005.1"/>
    <property type="molecule type" value="Genomic_DNA"/>
</dbReference>
<accession>A0ABU4H2V9</accession>
<sequence>MGLFSQRPEETNEWAGLPSEPANPESAAERLADAAPVDVGGLGFGDLALGGGGAVESIVFPVKPAVEIVQSQESGENE</sequence>
<proteinExistence type="predicted"/>
<evidence type="ECO:0000313" key="3">
    <source>
        <dbReference type="Proteomes" id="UP001283109"/>
    </source>
</evidence>
<feature type="region of interest" description="Disordered" evidence="1">
    <location>
        <begin position="1"/>
        <end position="30"/>
    </location>
</feature>
<reference evidence="2 3" key="1">
    <citation type="submission" date="2023-11" db="EMBL/GenBank/DDBJ databases">
        <title>Draft genome sequence of Microbacterium arthrosphaerae JCM 30492.</title>
        <authorList>
            <person name="Zhang G."/>
            <person name="Ding Y."/>
        </authorList>
    </citation>
    <scope>NUCLEOTIDE SEQUENCE [LARGE SCALE GENOMIC DNA]</scope>
    <source>
        <strain evidence="2 3">JCM 30492</strain>
    </source>
</reference>
<keyword evidence="3" id="KW-1185">Reference proteome</keyword>
<protein>
    <submittedName>
        <fullName evidence="2">Uncharacterized protein</fullName>
    </submittedName>
</protein>
<name>A0ABU4H2V9_9MICO</name>
<evidence type="ECO:0000313" key="2">
    <source>
        <dbReference type="EMBL" id="MDW4573005.1"/>
    </source>
</evidence>
<gene>
    <name evidence="2" type="ORF">R8Z58_09520</name>
</gene>
<organism evidence="2 3">
    <name type="scientific">Microbacterium arthrosphaerae</name>
    <dbReference type="NCBI Taxonomy" id="792652"/>
    <lineage>
        <taxon>Bacteria</taxon>
        <taxon>Bacillati</taxon>
        <taxon>Actinomycetota</taxon>
        <taxon>Actinomycetes</taxon>
        <taxon>Micrococcales</taxon>
        <taxon>Microbacteriaceae</taxon>
        <taxon>Microbacterium</taxon>
    </lineage>
</organism>
<dbReference type="Proteomes" id="UP001283109">
    <property type="component" value="Unassembled WGS sequence"/>
</dbReference>
<evidence type="ECO:0000256" key="1">
    <source>
        <dbReference type="SAM" id="MobiDB-lite"/>
    </source>
</evidence>
<comment type="caution">
    <text evidence="2">The sequence shown here is derived from an EMBL/GenBank/DDBJ whole genome shotgun (WGS) entry which is preliminary data.</text>
</comment>
<dbReference type="RefSeq" id="WP_318353508.1">
    <property type="nucleotide sequence ID" value="NZ_JAWQEV010000002.1"/>
</dbReference>